<proteinExistence type="predicted"/>
<protein>
    <submittedName>
        <fullName evidence="1">Uncharacterized protein</fullName>
    </submittedName>
</protein>
<sequence>MRAADVYVYNNVSRKTMMAFSLIEKANKLTITC</sequence>
<name>A0A0A9GU82_ARUDO</name>
<reference evidence="1" key="1">
    <citation type="submission" date="2014-09" db="EMBL/GenBank/DDBJ databases">
        <authorList>
            <person name="Magalhaes I.L.F."/>
            <person name="Oliveira U."/>
            <person name="Santos F.R."/>
            <person name="Vidigal T.H.D.A."/>
            <person name="Brescovit A.D."/>
            <person name="Santos A.J."/>
        </authorList>
    </citation>
    <scope>NUCLEOTIDE SEQUENCE</scope>
    <source>
        <tissue evidence="1">Shoot tissue taken approximately 20 cm above the soil surface</tissue>
    </source>
</reference>
<accession>A0A0A9GU82</accession>
<organism evidence="1">
    <name type="scientific">Arundo donax</name>
    <name type="common">Giant reed</name>
    <name type="synonym">Donax arundinaceus</name>
    <dbReference type="NCBI Taxonomy" id="35708"/>
    <lineage>
        <taxon>Eukaryota</taxon>
        <taxon>Viridiplantae</taxon>
        <taxon>Streptophyta</taxon>
        <taxon>Embryophyta</taxon>
        <taxon>Tracheophyta</taxon>
        <taxon>Spermatophyta</taxon>
        <taxon>Magnoliopsida</taxon>
        <taxon>Liliopsida</taxon>
        <taxon>Poales</taxon>
        <taxon>Poaceae</taxon>
        <taxon>PACMAD clade</taxon>
        <taxon>Arundinoideae</taxon>
        <taxon>Arundineae</taxon>
        <taxon>Arundo</taxon>
    </lineage>
</organism>
<evidence type="ECO:0000313" key="1">
    <source>
        <dbReference type="EMBL" id="JAE26111.1"/>
    </source>
</evidence>
<dbReference type="EMBL" id="GBRH01171785">
    <property type="protein sequence ID" value="JAE26111.1"/>
    <property type="molecule type" value="Transcribed_RNA"/>
</dbReference>
<dbReference type="AlphaFoldDB" id="A0A0A9GU82"/>
<reference evidence="1" key="2">
    <citation type="journal article" date="2015" name="Data Brief">
        <title>Shoot transcriptome of the giant reed, Arundo donax.</title>
        <authorList>
            <person name="Barrero R.A."/>
            <person name="Guerrero F.D."/>
            <person name="Moolhuijzen P."/>
            <person name="Goolsby J.A."/>
            <person name="Tidwell J."/>
            <person name="Bellgard S.E."/>
            <person name="Bellgard M.I."/>
        </authorList>
    </citation>
    <scope>NUCLEOTIDE SEQUENCE</scope>
    <source>
        <tissue evidence="1">Shoot tissue taken approximately 20 cm above the soil surface</tissue>
    </source>
</reference>